<keyword evidence="3" id="KW-1185">Reference proteome</keyword>
<dbReference type="Proteomes" id="UP001168821">
    <property type="component" value="Unassembled WGS sequence"/>
</dbReference>
<evidence type="ECO:0000313" key="2">
    <source>
        <dbReference type="EMBL" id="KAJ3650209.1"/>
    </source>
</evidence>
<name>A0AA38I798_9CUCU</name>
<feature type="region of interest" description="Disordered" evidence="1">
    <location>
        <begin position="307"/>
        <end position="327"/>
    </location>
</feature>
<sequence length="399" mass="46276">IQVSNTNLTSTPKINVNLSNKNKKGVLNVEDLSQEKDLLNLSNATIYSDSEDEYFVADTNESAASPKVQILSNIQLKPRKELNWSIASPKLFKDGQPNANSTLLNNVLTPWRFNDINIKRNPHFIAIKPSSLPYLNQEMVLDHSIVDKLNDTSKIEVENVQENRRNNTKSLLQTTLNDYLKCNNENKENEENTKVSLFDNDQFSPIKNDKRISHKQYTGKRRILGEINENLMEQPRSVQNLEESTNLRKIDEDDAYFGFDSVEEEDEENVPVLKKDDKPFRVSINLHDKKYQRKKKFNIRKKNITIESDKESSASDDSDTESDKGQLKLFEDFNDTQEQFEQQQVKTGIVNKLRNNKDLPNQKKRKDVRSKEEEEQAEQWAAAFNSMCEEIEQFPLEIE</sequence>
<feature type="region of interest" description="Disordered" evidence="1">
    <location>
        <begin position="340"/>
        <end position="377"/>
    </location>
</feature>
<dbReference type="AlphaFoldDB" id="A0AA38I798"/>
<evidence type="ECO:0000256" key="1">
    <source>
        <dbReference type="SAM" id="MobiDB-lite"/>
    </source>
</evidence>
<reference evidence="2" key="1">
    <citation type="journal article" date="2023" name="G3 (Bethesda)">
        <title>Whole genome assemblies of Zophobas morio and Tenebrio molitor.</title>
        <authorList>
            <person name="Kaur S."/>
            <person name="Stinson S.A."/>
            <person name="diCenzo G.C."/>
        </authorList>
    </citation>
    <scope>NUCLEOTIDE SEQUENCE</scope>
    <source>
        <strain evidence="2">QUZm001</strain>
    </source>
</reference>
<proteinExistence type="predicted"/>
<organism evidence="2 3">
    <name type="scientific">Zophobas morio</name>
    <dbReference type="NCBI Taxonomy" id="2755281"/>
    <lineage>
        <taxon>Eukaryota</taxon>
        <taxon>Metazoa</taxon>
        <taxon>Ecdysozoa</taxon>
        <taxon>Arthropoda</taxon>
        <taxon>Hexapoda</taxon>
        <taxon>Insecta</taxon>
        <taxon>Pterygota</taxon>
        <taxon>Neoptera</taxon>
        <taxon>Endopterygota</taxon>
        <taxon>Coleoptera</taxon>
        <taxon>Polyphaga</taxon>
        <taxon>Cucujiformia</taxon>
        <taxon>Tenebrionidae</taxon>
        <taxon>Zophobas</taxon>
    </lineage>
</organism>
<gene>
    <name evidence="2" type="ORF">Zmor_021910</name>
</gene>
<dbReference type="EMBL" id="JALNTZ010000006">
    <property type="protein sequence ID" value="KAJ3650209.1"/>
    <property type="molecule type" value="Genomic_DNA"/>
</dbReference>
<protein>
    <submittedName>
        <fullName evidence="2">Uncharacterized protein</fullName>
    </submittedName>
</protein>
<feature type="non-terminal residue" evidence="2">
    <location>
        <position position="399"/>
    </location>
</feature>
<evidence type="ECO:0000313" key="3">
    <source>
        <dbReference type="Proteomes" id="UP001168821"/>
    </source>
</evidence>
<accession>A0AA38I798</accession>
<comment type="caution">
    <text evidence="2">The sequence shown here is derived from an EMBL/GenBank/DDBJ whole genome shotgun (WGS) entry which is preliminary data.</text>
</comment>